<evidence type="ECO:0000256" key="3">
    <source>
        <dbReference type="ARBA" id="ARBA00022729"/>
    </source>
</evidence>
<proteinExistence type="inferred from homology"/>
<organism evidence="9 10">
    <name type="scientific">Niabella pedocola</name>
    <dbReference type="NCBI Taxonomy" id="1752077"/>
    <lineage>
        <taxon>Bacteria</taxon>
        <taxon>Pseudomonadati</taxon>
        <taxon>Bacteroidota</taxon>
        <taxon>Chitinophagia</taxon>
        <taxon>Chitinophagales</taxon>
        <taxon>Chitinophagaceae</taxon>
        <taxon>Niabella</taxon>
    </lineage>
</organism>
<dbReference type="Pfam" id="PF07980">
    <property type="entry name" value="SusD_RagB"/>
    <property type="match status" value="1"/>
</dbReference>
<comment type="subcellular location">
    <subcellularLocation>
        <location evidence="1">Cell outer membrane</location>
    </subcellularLocation>
</comment>
<sequence length="644" mass="73045">MKNFFIKLLVLVLLASAAGSCGKFLDVVPDNVATLDNAFSDRYNATKFLATCYWGIPKSAGWNENPAMLGAFEITLNKDRRNQGGMQAALGENSATQNLINYWGSKGEFIRSLYAGIRDCNTFLERIEGVQDLNKYEKERMKAEIKVVKAYYHFYLIKYYGPICPLRTNTPVNASTEGIRVYREKIDDCFKYVMDLLDEAIKSNALPKVIENRATEIGRFTLPVAHFLKALVSVYWASPLFNGNGDYSGFVNQDNEPFFNQTYNASRWAAAVTACKEAIDVCTEAGIRLYQKADFLAVSSKSTSDTTLVINTLRSAVTQKWNPEIIWGNSSYPANWGYQIAAITRFEQGTSTPSSNTGTLSVPLSTVETFYSNKGVPINEDKTYPYAGRYNIRTGDDAHNVLIAKGETTASLNFDRELRYYATLGFDRGRWYGNHYNNLPEKDIDARYPKNRFGEYSSVFNPGEYNATGYWPKKLVSMNTTWRDANSVSEETYPYPDMRFADLLLLYAEALNESKAAPDGEVYQVVDQVRARAGLQGVVASWSNYSNQPQKPTTKAGMREIIQQERKIELACESSYYWDSRRWKTAIREQNRPVQGWNVYAAVAEEYYAVTTIYTQKFTVRDYFAPIPLDDIIRNPQLVQNPGW</sequence>
<dbReference type="InterPro" id="IPR033985">
    <property type="entry name" value="SusD-like_N"/>
</dbReference>
<evidence type="ECO:0000259" key="7">
    <source>
        <dbReference type="Pfam" id="PF07980"/>
    </source>
</evidence>
<dbReference type="SUPFAM" id="SSF48452">
    <property type="entry name" value="TPR-like"/>
    <property type="match status" value="1"/>
</dbReference>
<keyword evidence="3 6" id="KW-0732">Signal</keyword>
<evidence type="ECO:0000256" key="2">
    <source>
        <dbReference type="ARBA" id="ARBA00006275"/>
    </source>
</evidence>
<reference evidence="9 10" key="1">
    <citation type="submission" date="2021-11" db="EMBL/GenBank/DDBJ databases">
        <title>Genomic of Niabella pedocola.</title>
        <authorList>
            <person name="Wu T."/>
        </authorList>
    </citation>
    <scope>NUCLEOTIDE SEQUENCE [LARGE SCALE GENOMIC DNA]</scope>
    <source>
        <strain evidence="9 10">JCM 31011</strain>
    </source>
</reference>
<keyword evidence="5" id="KW-0998">Cell outer membrane</keyword>
<evidence type="ECO:0000256" key="1">
    <source>
        <dbReference type="ARBA" id="ARBA00004442"/>
    </source>
</evidence>
<evidence type="ECO:0000256" key="5">
    <source>
        <dbReference type="ARBA" id="ARBA00023237"/>
    </source>
</evidence>
<dbReference type="EMBL" id="JAJNEC010000005">
    <property type="protein sequence ID" value="MCD2424645.1"/>
    <property type="molecule type" value="Genomic_DNA"/>
</dbReference>
<accession>A0ABS8PUQ8</accession>
<name>A0ABS8PUQ8_9BACT</name>
<feature type="domain" description="SusD-like N-terminal" evidence="8">
    <location>
        <begin position="23"/>
        <end position="211"/>
    </location>
</feature>
<dbReference type="InterPro" id="IPR012944">
    <property type="entry name" value="SusD_RagB_dom"/>
</dbReference>
<evidence type="ECO:0000313" key="9">
    <source>
        <dbReference type="EMBL" id="MCD2424645.1"/>
    </source>
</evidence>
<feature type="signal peptide" evidence="6">
    <location>
        <begin position="1"/>
        <end position="17"/>
    </location>
</feature>
<gene>
    <name evidence="9" type="ORF">LQ567_17825</name>
</gene>
<dbReference type="Pfam" id="PF14322">
    <property type="entry name" value="SusD-like_3"/>
    <property type="match status" value="1"/>
</dbReference>
<evidence type="ECO:0000256" key="6">
    <source>
        <dbReference type="SAM" id="SignalP"/>
    </source>
</evidence>
<evidence type="ECO:0000259" key="8">
    <source>
        <dbReference type="Pfam" id="PF14322"/>
    </source>
</evidence>
<comment type="similarity">
    <text evidence="2">Belongs to the SusD family.</text>
</comment>
<keyword evidence="4" id="KW-0472">Membrane</keyword>
<evidence type="ECO:0000256" key="4">
    <source>
        <dbReference type="ARBA" id="ARBA00023136"/>
    </source>
</evidence>
<dbReference type="PROSITE" id="PS51257">
    <property type="entry name" value="PROKAR_LIPOPROTEIN"/>
    <property type="match status" value="1"/>
</dbReference>
<dbReference type="RefSeq" id="WP_231006856.1">
    <property type="nucleotide sequence ID" value="NZ_JAJNEC010000005.1"/>
</dbReference>
<feature type="domain" description="RagB/SusD" evidence="7">
    <location>
        <begin position="323"/>
        <end position="644"/>
    </location>
</feature>
<evidence type="ECO:0000313" key="10">
    <source>
        <dbReference type="Proteomes" id="UP001199816"/>
    </source>
</evidence>
<dbReference type="Gene3D" id="1.25.40.390">
    <property type="match status" value="1"/>
</dbReference>
<dbReference type="InterPro" id="IPR011990">
    <property type="entry name" value="TPR-like_helical_dom_sf"/>
</dbReference>
<comment type="caution">
    <text evidence="9">The sequence shown here is derived from an EMBL/GenBank/DDBJ whole genome shotgun (WGS) entry which is preliminary data.</text>
</comment>
<dbReference type="Proteomes" id="UP001199816">
    <property type="component" value="Unassembled WGS sequence"/>
</dbReference>
<keyword evidence="10" id="KW-1185">Reference proteome</keyword>
<feature type="chain" id="PRO_5047370503" evidence="6">
    <location>
        <begin position="18"/>
        <end position="644"/>
    </location>
</feature>
<protein>
    <submittedName>
        <fullName evidence="9">RagB/SusD family nutrient uptake outer membrane protein</fullName>
    </submittedName>
</protein>